<dbReference type="EnsemblMetazoa" id="Aqu2.1.39947_001">
    <property type="protein sequence ID" value="Aqu2.1.39947_001"/>
    <property type="gene ID" value="Aqu2.1.39947"/>
</dbReference>
<reference evidence="9" key="2">
    <citation type="submission" date="2017-05" db="UniProtKB">
        <authorList>
            <consortium name="EnsemblMetazoa"/>
        </authorList>
    </citation>
    <scope>IDENTIFICATION</scope>
</reference>
<accession>A0A1X7VIS6</accession>
<dbReference type="InParanoid" id="A0A1X7VIS6"/>
<dbReference type="GO" id="GO:0046872">
    <property type="term" value="F:metal ion binding"/>
    <property type="evidence" value="ECO:0007669"/>
    <property type="project" value="UniProtKB-KW"/>
</dbReference>
<dbReference type="EnsemblMetazoa" id="XM_011411794.2">
    <property type="protein sequence ID" value="XP_011410096.2"/>
    <property type="gene ID" value="LOC105316701"/>
</dbReference>
<dbReference type="OrthoDB" id="5976123at2759"/>
<evidence type="ECO:0000256" key="2">
    <source>
        <dbReference type="ARBA" id="ARBA00010279"/>
    </source>
</evidence>
<dbReference type="Pfam" id="PF14521">
    <property type="entry name" value="Aspzincin_M35"/>
    <property type="match status" value="1"/>
</dbReference>
<evidence type="ECO:0000313" key="10">
    <source>
        <dbReference type="Proteomes" id="UP000007879"/>
    </source>
</evidence>
<protein>
    <recommendedName>
        <fullName evidence="8">Lysine-specific metallo-endopeptidase domain-containing protein</fullName>
    </recommendedName>
</protein>
<keyword evidence="4" id="KW-0479">Metal-binding</keyword>
<name>A0A1X7VIS6_AMPQE</name>
<dbReference type="Gene3D" id="2.60.40.2970">
    <property type="match status" value="1"/>
</dbReference>
<evidence type="ECO:0000256" key="5">
    <source>
        <dbReference type="ARBA" id="ARBA00022801"/>
    </source>
</evidence>
<dbReference type="SMART" id="SM01351">
    <property type="entry name" value="Aspzincin_M35"/>
    <property type="match status" value="1"/>
</dbReference>
<gene>
    <name evidence="9" type="primary">105316701</name>
</gene>
<keyword evidence="5" id="KW-0378">Hydrolase</keyword>
<dbReference type="PANTHER" id="PTHR37016:SF3">
    <property type="entry name" value="NEUTRAL PROTEASE 2-RELATED"/>
    <property type="match status" value="1"/>
</dbReference>
<evidence type="ECO:0000256" key="3">
    <source>
        <dbReference type="ARBA" id="ARBA00022670"/>
    </source>
</evidence>
<dbReference type="KEGG" id="aqu:105316701"/>
<evidence type="ECO:0000259" key="8">
    <source>
        <dbReference type="SMART" id="SM01351"/>
    </source>
</evidence>
<dbReference type="SUPFAM" id="SSF55486">
    <property type="entry name" value="Metalloproteases ('zincins'), catalytic domain"/>
    <property type="match status" value="1"/>
</dbReference>
<comment type="cofactor">
    <cofactor evidence="1">
        <name>Zn(2+)</name>
        <dbReference type="ChEBI" id="CHEBI:29105"/>
    </cofactor>
</comment>
<dbReference type="AlphaFoldDB" id="A0A1X7VIS6"/>
<reference evidence="10" key="1">
    <citation type="journal article" date="2010" name="Nature">
        <title>The Amphimedon queenslandica genome and the evolution of animal complexity.</title>
        <authorList>
            <person name="Srivastava M."/>
            <person name="Simakov O."/>
            <person name="Chapman J."/>
            <person name="Fahey B."/>
            <person name="Gauthier M.E."/>
            <person name="Mitros T."/>
            <person name="Richards G.S."/>
            <person name="Conaco C."/>
            <person name="Dacre M."/>
            <person name="Hellsten U."/>
            <person name="Larroux C."/>
            <person name="Putnam N.H."/>
            <person name="Stanke M."/>
            <person name="Adamska M."/>
            <person name="Darling A."/>
            <person name="Degnan S.M."/>
            <person name="Oakley T.H."/>
            <person name="Plachetzki D.C."/>
            <person name="Zhai Y."/>
            <person name="Adamski M."/>
            <person name="Calcino A."/>
            <person name="Cummins S.F."/>
            <person name="Goodstein D.M."/>
            <person name="Harris C."/>
            <person name="Jackson D.J."/>
            <person name="Leys S.P."/>
            <person name="Shu S."/>
            <person name="Woodcroft B.J."/>
            <person name="Vervoort M."/>
            <person name="Kosik K.S."/>
            <person name="Manning G."/>
            <person name="Degnan B.M."/>
            <person name="Rokhsar D.S."/>
        </authorList>
    </citation>
    <scope>NUCLEOTIDE SEQUENCE [LARGE SCALE GENOMIC DNA]</scope>
</reference>
<evidence type="ECO:0000256" key="6">
    <source>
        <dbReference type="ARBA" id="ARBA00022833"/>
    </source>
</evidence>
<evidence type="ECO:0000256" key="4">
    <source>
        <dbReference type="ARBA" id="ARBA00022723"/>
    </source>
</evidence>
<sequence>MSKLQYGPITVHMKEKRGGRIEFEFTNNESKNLYLLNYHTPLEGIRSCYLSVKHKASGEKQKYNGIIAKRPPPTKGSHCMLLKPGESRSTTVNLTDAYTFPHSGEYTIEYTRPLVYFTEDDMKKHSEDSPLPYHPKQHEFLPLTDPLTIYMGATPHKPRDEEPKRAPVDNVVVVNGSGDQEKVIRDLHREMVTIGYPMVIRAVKKNSKLYKTWFGDESYQSHVLSVYEKCYHHLSNDVCKYQFGGSDCTGNDFAYTIQGTHKVFLCGLFKKASTKSRFSGDDSKQQTLVHEWSHAFGFTDDDGGHGYGSHTGQELAKHHPGIATHNADNYGYFYCDVMLEHHQN</sequence>
<dbReference type="GO" id="GO:0006508">
    <property type="term" value="P:proteolysis"/>
    <property type="evidence" value="ECO:0007669"/>
    <property type="project" value="UniProtKB-KW"/>
</dbReference>
<comment type="similarity">
    <text evidence="2">Belongs to the peptidase M35 family.</text>
</comment>
<feature type="domain" description="Lysine-specific metallo-endopeptidase" evidence="8">
    <location>
        <begin position="201"/>
        <end position="335"/>
    </location>
</feature>
<evidence type="ECO:0000256" key="1">
    <source>
        <dbReference type="ARBA" id="ARBA00001947"/>
    </source>
</evidence>
<dbReference type="Gene3D" id="3.40.390.10">
    <property type="entry name" value="Collagenase (Catalytic Domain)"/>
    <property type="match status" value="1"/>
</dbReference>
<proteinExistence type="inferred from homology"/>
<evidence type="ECO:0000313" key="9">
    <source>
        <dbReference type="EnsemblMetazoa" id="Aqu2.1.39947_001"/>
    </source>
</evidence>
<organism evidence="9">
    <name type="scientific">Amphimedon queenslandica</name>
    <name type="common">Sponge</name>
    <dbReference type="NCBI Taxonomy" id="400682"/>
    <lineage>
        <taxon>Eukaryota</taxon>
        <taxon>Metazoa</taxon>
        <taxon>Porifera</taxon>
        <taxon>Demospongiae</taxon>
        <taxon>Heteroscleromorpha</taxon>
        <taxon>Haplosclerida</taxon>
        <taxon>Niphatidae</taxon>
        <taxon>Amphimedon</taxon>
    </lineage>
</organism>
<keyword evidence="10" id="KW-1185">Reference proteome</keyword>
<dbReference type="GO" id="GO:0004222">
    <property type="term" value="F:metalloendopeptidase activity"/>
    <property type="evidence" value="ECO:0007669"/>
    <property type="project" value="InterPro"/>
</dbReference>
<evidence type="ECO:0000256" key="7">
    <source>
        <dbReference type="ARBA" id="ARBA00023049"/>
    </source>
</evidence>
<dbReference type="PANTHER" id="PTHR37016">
    <property type="match status" value="1"/>
</dbReference>
<keyword evidence="6" id="KW-0862">Zinc</keyword>
<dbReference type="InterPro" id="IPR050414">
    <property type="entry name" value="Fungal_M35_metalloproteases"/>
</dbReference>
<dbReference type="eggNOG" id="ENOG502T10N">
    <property type="taxonomic scope" value="Eukaryota"/>
</dbReference>
<keyword evidence="7" id="KW-0482">Metalloprotease</keyword>
<dbReference type="Proteomes" id="UP000007879">
    <property type="component" value="Unassembled WGS sequence"/>
</dbReference>
<dbReference type="InterPro" id="IPR029463">
    <property type="entry name" value="Lys_MEP"/>
</dbReference>
<dbReference type="InterPro" id="IPR024079">
    <property type="entry name" value="MetalloPept_cat_dom_sf"/>
</dbReference>
<keyword evidence="3" id="KW-0645">Protease</keyword>